<dbReference type="EMBL" id="REGN01006899">
    <property type="protein sequence ID" value="RNA07936.1"/>
    <property type="molecule type" value="Genomic_DNA"/>
</dbReference>
<dbReference type="AlphaFoldDB" id="A0A3M7Q951"/>
<proteinExistence type="predicted"/>
<evidence type="ECO:0000313" key="2">
    <source>
        <dbReference type="Proteomes" id="UP000276133"/>
    </source>
</evidence>
<dbReference type="Proteomes" id="UP000276133">
    <property type="component" value="Unassembled WGS sequence"/>
</dbReference>
<protein>
    <submittedName>
        <fullName evidence="1">Uncharacterized protein</fullName>
    </submittedName>
</protein>
<evidence type="ECO:0000313" key="1">
    <source>
        <dbReference type="EMBL" id="RNA07936.1"/>
    </source>
</evidence>
<name>A0A3M7Q951_BRAPC</name>
<accession>A0A3M7Q951</accession>
<organism evidence="1 2">
    <name type="scientific">Brachionus plicatilis</name>
    <name type="common">Marine rotifer</name>
    <name type="synonym">Brachionus muelleri</name>
    <dbReference type="NCBI Taxonomy" id="10195"/>
    <lineage>
        <taxon>Eukaryota</taxon>
        <taxon>Metazoa</taxon>
        <taxon>Spiralia</taxon>
        <taxon>Gnathifera</taxon>
        <taxon>Rotifera</taxon>
        <taxon>Eurotatoria</taxon>
        <taxon>Monogononta</taxon>
        <taxon>Pseudotrocha</taxon>
        <taxon>Ploima</taxon>
        <taxon>Brachionidae</taxon>
        <taxon>Brachionus</taxon>
    </lineage>
</organism>
<sequence length="59" mass="6895">MNYQNYKIRFHLKFFSSYGKKSTNIVNSLSKLIAFKLSKEVVHQLNKKLVCSVIDQIDS</sequence>
<comment type="caution">
    <text evidence="1">The sequence shown here is derived from an EMBL/GenBank/DDBJ whole genome shotgun (WGS) entry which is preliminary data.</text>
</comment>
<reference evidence="1 2" key="1">
    <citation type="journal article" date="2018" name="Sci. Rep.">
        <title>Genomic signatures of local adaptation to the degree of environmental predictability in rotifers.</title>
        <authorList>
            <person name="Franch-Gras L."/>
            <person name="Hahn C."/>
            <person name="Garcia-Roger E.M."/>
            <person name="Carmona M.J."/>
            <person name="Serra M."/>
            <person name="Gomez A."/>
        </authorList>
    </citation>
    <scope>NUCLEOTIDE SEQUENCE [LARGE SCALE GENOMIC DNA]</scope>
    <source>
        <strain evidence="1">HYR1</strain>
    </source>
</reference>
<gene>
    <name evidence="1" type="ORF">BpHYR1_018186</name>
</gene>
<keyword evidence="2" id="KW-1185">Reference proteome</keyword>